<dbReference type="EMBL" id="JAPVER010000020">
    <property type="protein sequence ID" value="MCZ3366663.1"/>
    <property type="molecule type" value="Genomic_DNA"/>
</dbReference>
<reference evidence="1" key="1">
    <citation type="submission" date="2022-12" db="EMBL/GenBank/DDBJ databases">
        <title>Reclassification of two methanogenic archaea species isolated from the Kolyma lowland permafrost.</title>
        <authorList>
            <person name="Trubitsyn V.E."/>
            <person name="Rivkina E.M."/>
            <person name="Shcherbakova V.A."/>
        </authorList>
    </citation>
    <scope>NUCLEOTIDE SEQUENCE</scope>
    <source>
        <strain evidence="1">M2</strain>
        <strain evidence="2">MK4</strain>
    </source>
</reference>
<protein>
    <submittedName>
        <fullName evidence="1">Uncharacterized protein</fullName>
    </submittedName>
</protein>
<evidence type="ECO:0000313" key="1">
    <source>
        <dbReference type="EMBL" id="MCZ3366663.1"/>
    </source>
</evidence>
<keyword evidence="3" id="KW-1185">Reference proteome</keyword>
<name>A0A9E4ZZ57_9EURY</name>
<evidence type="ECO:0000313" key="2">
    <source>
        <dbReference type="EMBL" id="MCZ3374192.1"/>
    </source>
</evidence>
<sequence>MKNLIKDLRFDYRLNRILECDIPDNEKLILLEAEKCDRLSNLQVETRPAEEQY</sequence>
<gene>
    <name evidence="2" type="ORF">O3H35_16200</name>
    <name evidence="1" type="ORF">O3H54_12305</name>
</gene>
<dbReference type="RefSeq" id="WP_157197554.1">
    <property type="nucleotide sequence ID" value="NZ_JAPVER010000020.1"/>
</dbReference>
<dbReference type="Proteomes" id="UP001068021">
    <property type="component" value="Unassembled WGS sequence"/>
</dbReference>
<dbReference type="Proteomes" id="UP001074446">
    <property type="component" value="Unassembled WGS sequence"/>
</dbReference>
<evidence type="ECO:0000313" key="3">
    <source>
        <dbReference type="Proteomes" id="UP001068021"/>
    </source>
</evidence>
<accession>A0A9E4ZZ57</accession>
<proteinExistence type="predicted"/>
<dbReference type="AlphaFoldDB" id="A0A9E4ZZ57"/>
<organism evidence="1 3">
    <name type="scientific">Methanobacterium veterum</name>
    <dbReference type="NCBI Taxonomy" id="408577"/>
    <lineage>
        <taxon>Archaea</taxon>
        <taxon>Methanobacteriati</taxon>
        <taxon>Methanobacteriota</taxon>
        <taxon>Methanomada group</taxon>
        <taxon>Methanobacteria</taxon>
        <taxon>Methanobacteriales</taxon>
        <taxon>Methanobacteriaceae</taxon>
        <taxon>Methanobacterium</taxon>
    </lineage>
</organism>
<comment type="caution">
    <text evidence="1">The sequence shown here is derived from an EMBL/GenBank/DDBJ whole genome shotgun (WGS) entry which is preliminary data.</text>
</comment>
<dbReference type="EMBL" id="JAPVES010000030">
    <property type="protein sequence ID" value="MCZ3374192.1"/>
    <property type="molecule type" value="Genomic_DNA"/>
</dbReference>